<dbReference type="SMART" id="SM00181">
    <property type="entry name" value="EGF"/>
    <property type="match status" value="5"/>
</dbReference>
<evidence type="ECO:0000259" key="2">
    <source>
        <dbReference type="SMART" id="SM00181"/>
    </source>
</evidence>
<keyword evidence="4" id="KW-1185">Reference proteome</keyword>
<feature type="transmembrane region" description="Helical" evidence="1">
    <location>
        <begin position="76"/>
        <end position="100"/>
    </location>
</feature>
<dbReference type="InterPro" id="IPR000742">
    <property type="entry name" value="EGF"/>
</dbReference>
<reference evidence="3 4" key="1">
    <citation type="submission" date="2016-02" db="EMBL/GenBank/DDBJ databases">
        <title>Genome analysis of coral dinoflagellate symbionts highlights evolutionary adaptations to a symbiotic lifestyle.</title>
        <authorList>
            <person name="Aranda M."/>
            <person name="Li Y."/>
            <person name="Liew Y.J."/>
            <person name="Baumgarten S."/>
            <person name="Simakov O."/>
            <person name="Wilson M."/>
            <person name="Piel J."/>
            <person name="Ashoor H."/>
            <person name="Bougouffa S."/>
            <person name="Bajic V.B."/>
            <person name="Ryu T."/>
            <person name="Ravasi T."/>
            <person name="Bayer T."/>
            <person name="Micklem G."/>
            <person name="Kim H."/>
            <person name="Bhak J."/>
            <person name="Lajeunesse T.C."/>
            <person name="Voolstra C.R."/>
        </authorList>
    </citation>
    <scope>NUCLEOTIDE SEQUENCE [LARGE SCALE GENOMIC DNA]</scope>
    <source>
        <strain evidence="3 4">CCMP2467</strain>
    </source>
</reference>
<dbReference type="AlphaFoldDB" id="A0A1Q9EUP8"/>
<feature type="domain" description="EGF-like" evidence="2">
    <location>
        <begin position="916"/>
        <end position="957"/>
    </location>
</feature>
<name>A0A1Q9EUP8_SYMMI</name>
<dbReference type="OrthoDB" id="406708at2759"/>
<feature type="transmembrane region" description="Helical" evidence="1">
    <location>
        <begin position="297"/>
        <end position="317"/>
    </location>
</feature>
<feature type="domain" description="EGF-like" evidence="2">
    <location>
        <begin position="678"/>
        <end position="740"/>
    </location>
</feature>
<keyword evidence="1" id="KW-0472">Membrane</keyword>
<feature type="domain" description="EGF-like" evidence="2">
    <location>
        <begin position="554"/>
        <end position="620"/>
    </location>
</feature>
<gene>
    <name evidence="3" type="ORF">AK812_SmicGene5029</name>
</gene>
<accession>A0A1Q9EUP8</accession>
<feature type="transmembrane region" description="Helical" evidence="1">
    <location>
        <begin position="172"/>
        <end position="190"/>
    </location>
</feature>
<comment type="caution">
    <text evidence="3">The sequence shown here is derived from an EMBL/GenBank/DDBJ whole genome shotgun (WGS) entry which is preliminary data.</text>
</comment>
<dbReference type="Proteomes" id="UP000186817">
    <property type="component" value="Unassembled WGS sequence"/>
</dbReference>
<dbReference type="EMBL" id="LSRX01000064">
    <property type="protein sequence ID" value="OLQ11164.1"/>
    <property type="molecule type" value="Genomic_DNA"/>
</dbReference>
<proteinExistence type="predicted"/>
<feature type="transmembrane region" description="Helical" evidence="1">
    <location>
        <begin position="27"/>
        <end position="50"/>
    </location>
</feature>
<protein>
    <recommendedName>
        <fullName evidence="2">EGF-like domain-containing protein</fullName>
    </recommendedName>
</protein>
<evidence type="ECO:0000256" key="1">
    <source>
        <dbReference type="SAM" id="Phobius"/>
    </source>
</evidence>
<feature type="domain" description="EGF-like" evidence="2">
    <location>
        <begin position="826"/>
        <end position="879"/>
    </location>
</feature>
<organism evidence="3 4">
    <name type="scientific">Symbiodinium microadriaticum</name>
    <name type="common">Dinoflagellate</name>
    <name type="synonym">Zooxanthella microadriatica</name>
    <dbReference type="NCBI Taxonomy" id="2951"/>
    <lineage>
        <taxon>Eukaryota</taxon>
        <taxon>Sar</taxon>
        <taxon>Alveolata</taxon>
        <taxon>Dinophyceae</taxon>
        <taxon>Suessiales</taxon>
        <taxon>Symbiodiniaceae</taxon>
        <taxon>Symbiodinium</taxon>
    </lineage>
</organism>
<evidence type="ECO:0000313" key="3">
    <source>
        <dbReference type="EMBL" id="OLQ11164.1"/>
    </source>
</evidence>
<feature type="transmembrane region" description="Helical" evidence="1">
    <location>
        <begin position="120"/>
        <end position="142"/>
    </location>
</feature>
<evidence type="ECO:0000313" key="4">
    <source>
        <dbReference type="Proteomes" id="UP000186817"/>
    </source>
</evidence>
<sequence length="1256" mass="136853">MQDQKTLRQEDGDAKRSWGDTFHEASVFLWFLDKVWFVVSCVVALAILCWPPPQLVGNFSDEGQGPVDPKWRPPTWYVTLFASLTSHAAGIVGFVGFQQIVVARIVSTSQPQNPWSLGNFLLYTSIAISILAIFTSIVFLAVDYMRRLLIDSAQSQGYRLVLNRRKIEKTGLGASLIFLTVLLLFLYLSVILKAKDEVADNTALLIERVTSCATVLLYFFNLRSLCESPKVQFHTTCKNMAGTDVQEFLESRSFREGGDLWNTFAAIWGRLAGEDLELFLKKGSRDAFFPRQSSAPLLHVVCAILFFGAMPCLFQLGTSRLFVQPEILDLKAVSATLMPSFVPVKHGRSLRLLLGAERSADKKAAIGTPEHPYLLLLDANLAGLTVSPKFSHTTSIGICCDSSANCSSHSFKHSLLKFDDKPAVLRIPANATTNCRLMVQGLSSHAVTEICLRVEVMRDHHFCKCSDESCQCCDGYAGHFDLSSWMDTPAKFLGKVELQEVSANSTGAPGPACKCKFGFYGRIVWAGWEVTGGCTAMPCFDSLGSNGRDGSDCGCKDGFNGSVIEKKVTDDSLMVLHPNCEPAVCDIENSNKEPGPNCRCSDSYTGWIGWNGTVPIGRCEPAECNITNSNMKLGKECACNYGFFGEISWVGPIASGECTARTCYGSLGSNQIKGPDCGCTDEYVFHSIHLYYYNSWSPVCEPAPCTIENSTKRPGPNCRCSDGYNGTIRFKKGVAEGSCHPASCDITNSNRKLGTDCACKYGFYGSILWDGPEANGECIRRKCRQAEGSNLKDGPECGCKDGFAGETEEVDTPTCEFAHAEDRRSQCREFWIHEIWPTCEPAPCRIENSNGAAGPKCGCQDGYSGAIIWNGSRPEGSCQPSICNIPFSNQAPGPACQCLDGFGGQVRWRGAAISGECVPSACQIEHSDYGPGTSCQCSEGFYGTITWNGTIPTGKCLPLPMCSEDIYMVGALKEISSDSDNRCKTGQSMLAHGFVCDKMAGFIQWDLAESLPHTANCKSLQLNSSCGGLLQNLDLPNMCRKSAAKPNCAPRIEYTVTTKIGGYSCNEKPQEDRQLVTFVGQQCGYDLIKWASMSTSKGCVHNFSLACGSTPPGEELPNSCTYAAEPAVFNARSSLSKDGATSMFKMFSSGKFAVSTGALASRHAQVPRPVPKMTWHSDGTYLSLQYRSGDQRIRQGYKVAGLDGSQFNGSAGQQLLAAWHLPVWWTSRFQPQLDMPSSSFDELQSITVPSKAAAEY</sequence>
<keyword evidence="1" id="KW-0812">Transmembrane</keyword>
<keyword evidence="1" id="KW-1133">Transmembrane helix</keyword>
<feature type="domain" description="EGF-like" evidence="2">
    <location>
        <begin position="756"/>
        <end position="816"/>
    </location>
</feature>